<proteinExistence type="predicted"/>
<comment type="caution">
    <text evidence="1">The sequence shown here is derived from an EMBL/GenBank/DDBJ whole genome shotgun (WGS) entry which is preliminary data.</text>
</comment>
<dbReference type="EMBL" id="MFBD01000007">
    <property type="protein sequence ID" value="OGD89288.1"/>
    <property type="molecule type" value="Genomic_DNA"/>
</dbReference>
<dbReference type="AlphaFoldDB" id="A0A1F5GBQ4"/>
<organism evidence="1 2">
    <name type="scientific">Candidatus Curtissbacteria bacterium RIFCSPHIGHO2_02_FULL_40_16b</name>
    <dbReference type="NCBI Taxonomy" id="1797714"/>
    <lineage>
        <taxon>Bacteria</taxon>
        <taxon>Candidatus Curtissiibacteriota</taxon>
    </lineage>
</organism>
<accession>A0A1F5GBQ4</accession>
<protein>
    <submittedName>
        <fullName evidence="1">Uncharacterized protein</fullName>
    </submittedName>
</protein>
<dbReference type="STRING" id="1797714.A3D04_03655"/>
<gene>
    <name evidence="1" type="ORF">A3D04_03655</name>
</gene>
<dbReference type="Proteomes" id="UP000177369">
    <property type="component" value="Unassembled WGS sequence"/>
</dbReference>
<name>A0A1F5GBQ4_9BACT</name>
<reference evidence="1 2" key="1">
    <citation type="journal article" date="2016" name="Nat. Commun.">
        <title>Thousands of microbial genomes shed light on interconnected biogeochemical processes in an aquifer system.</title>
        <authorList>
            <person name="Anantharaman K."/>
            <person name="Brown C.T."/>
            <person name="Hug L.A."/>
            <person name="Sharon I."/>
            <person name="Castelle C.J."/>
            <person name="Probst A.J."/>
            <person name="Thomas B.C."/>
            <person name="Singh A."/>
            <person name="Wilkins M.J."/>
            <person name="Karaoz U."/>
            <person name="Brodie E.L."/>
            <person name="Williams K.H."/>
            <person name="Hubbard S.S."/>
            <person name="Banfield J.F."/>
        </authorList>
    </citation>
    <scope>NUCLEOTIDE SEQUENCE [LARGE SCALE GENOMIC DNA]</scope>
</reference>
<evidence type="ECO:0000313" key="2">
    <source>
        <dbReference type="Proteomes" id="UP000177369"/>
    </source>
</evidence>
<sequence>MDEIIKKEGVKHYVCDGNCKGVSLDQDATCNTVDCPKHGLPLQVCTCPDQKHEEVLNKDQKPL</sequence>
<evidence type="ECO:0000313" key="1">
    <source>
        <dbReference type="EMBL" id="OGD89288.1"/>
    </source>
</evidence>